<organism evidence="2 3">
    <name type="scientific">Macrosiphum euphorbiae</name>
    <name type="common">potato aphid</name>
    <dbReference type="NCBI Taxonomy" id="13131"/>
    <lineage>
        <taxon>Eukaryota</taxon>
        <taxon>Metazoa</taxon>
        <taxon>Ecdysozoa</taxon>
        <taxon>Arthropoda</taxon>
        <taxon>Hexapoda</taxon>
        <taxon>Insecta</taxon>
        <taxon>Pterygota</taxon>
        <taxon>Neoptera</taxon>
        <taxon>Paraneoptera</taxon>
        <taxon>Hemiptera</taxon>
        <taxon>Sternorrhyncha</taxon>
        <taxon>Aphidomorpha</taxon>
        <taxon>Aphidoidea</taxon>
        <taxon>Aphididae</taxon>
        <taxon>Macrosiphini</taxon>
        <taxon>Macrosiphum</taxon>
    </lineage>
</organism>
<dbReference type="Proteomes" id="UP001160148">
    <property type="component" value="Unassembled WGS sequence"/>
</dbReference>
<proteinExistence type="predicted"/>
<feature type="compositionally biased region" description="Polar residues" evidence="1">
    <location>
        <begin position="1"/>
        <end position="11"/>
    </location>
</feature>
<evidence type="ECO:0000313" key="2">
    <source>
        <dbReference type="EMBL" id="CAI6344493.1"/>
    </source>
</evidence>
<evidence type="ECO:0000256" key="1">
    <source>
        <dbReference type="SAM" id="MobiDB-lite"/>
    </source>
</evidence>
<gene>
    <name evidence="2" type="ORF">MEUPH1_LOCUS1621</name>
</gene>
<protein>
    <submittedName>
        <fullName evidence="2">Uncharacterized protein</fullName>
    </submittedName>
</protein>
<sequence length="106" mass="11645">MKQKEAQSSNPHSRENKLRTTNRPTPPEPSARHDNTSTQIHLKASFAEVTSGQKPAAPEPSITATKVLLIIHKLLASAHDFKDASTKDTIINTIMSIITEFSAQNE</sequence>
<dbReference type="AlphaFoldDB" id="A0AAV0VK08"/>
<accession>A0AAV0VK08</accession>
<dbReference type="EMBL" id="CARXXK010000001">
    <property type="protein sequence ID" value="CAI6344493.1"/>
    <property type="molecule type" value="Genomic_DNA"/>
</dbReference>
<feature type="region of interest" description="Disordered" evidence="1">
    <location>
        <begin position="1"/>
        <end position="39"/>
    </location>
</feature>
<keyword evidence="3" id="KW-1185">Reference proteome</keyword>
<comment type="caution">
    <text evidence="2">The sequence shown here is derived from an EMBL/GenBank/DDBJ whole genome shotgun (WGS) entry which is preliminary data.</text>
</comment>
<evidence type="ECO:0000313" key="3">
    <source>
        <dbReference type="Proteomes" id="UP001160148"/>
    </source>
</evidence>
<reference evidence="2 3" key="1">
    <citation type="submission" date="2023-01" db="EMBL/GenBank/DDBJ databases">
        <authorList>
            <person name="Whitehead M."/>
        </authorList>
    </citation>
    <scope>NUCLEOTIDE SEQUENCE [LARGE SCALE GENOMIC DNA]</scope>
</reference>
<name>A0AAV0VK08_9HEMI</name>